<evidence type="ECO:0000256" key="8">
    <source>
        <dbReference type="ARBA" id="ARBA00023136"/>
    </source>
</evidence>
<feature type="transmembrane region" description="Helical" evidence="10">
    <location>
        <begin position="683"/>
        <end position="704"/>
    </location>
</feature>
<evidence type="ECO:0000256" key="2">
    <source>
        <dbReference type="ARBA" id="ARBA00008807"/>
    </source>
</evidence>
<keyword evidence="7 10" id="KW-1133">Transmembrane helix</keyword>
<evidence type="ECO:0000256" key="4">
    <source>
        <dbReference type="ARBA" id="ARBA00022692"/>
    </source>
</evidence>
<proteinExistence type="inferred from homology"/>
<organism evidence="11 12">
    <name type="scientific">Myxozyma melibiosi</name>
    <dbReference type="NCBI Taxonomy" id="54550"/>
    <lineage>
        <taxon>Eukaryota</taxon>
        <taxon>Fungi</taxon>
        <taxon>Dikarya</taxon>
        <taxon>Ascomycota</taxon>
        <taxon>Saccharomycotina</taxon>
        <taxon>Lipomycetes</taxon>
        <taxon>Lipomycetales</taxon>
        <taxon>Lipomycetaceae</taxon>
        <taxon>Myxozyma</taxon>
    </lineage>
</organism>
<dbReference type="InterPro" id="IPR004648">
    <property type="entry name" value="Oligpept_transpt"/>
</dbReference>
<feature type="transmembrane region" description="Helical" evidence="10">
    <location>
        <begin position="860"/>
        <end position="878"/>
    </location>
</feature>
<dbReference type="PANTHER" id="PTHR22601">
    <property type="entry name" value="ISP4 LIKE PROTEIN"/>
    <property type="match status" value="1"/>
</dbReference>
<feature type="transmembrane region" description="Helical" evidence="10">
    <location>
        <begin position="710"/>
        <end position="731"/>
    </location>
</feature>
<dbReference type="EMBL" id="JBBJBU010000001">
    <property type="protein sequence ID" value="KAK7208233.1"/>
    <property type="molecule type" value="Genomic_DNA"/>
</dbReference>
<reference evidence="11 12" key="1">
    <citation type="submission" date="2024-03" db="EMBL/GenBank/DDBJ databases">
        <title>Genome-scale model development and genomic sequencing of the oleaginous clade Lipomyces.</title>
        <authorList>
            <consortium name="Lawrence Berkeley National Laboratory"/>
            <person name="Czajka J.J."/>
            <person name="Han Y."/>
            <person name="Kim J."/>
            <person name="Mondo S.J."/>
            <person name="Hofstad B.A."/>
            <person name="Robles A."/>
            <person name="Haridas S."/>
            <person name="Riley R."/>
            <person name="LaButti K."/>
            <person name="Pangilinan J."/>
            <person name="Andreopoulos W."/>
            <person name="Lipzen A."/>
            <person name="Yan J."/>
            <person name="Wang M."/>
            <person name="Ng V."/>
            <person name="Grigoriev I.V."/>
            <person name="Spatafora J.W."/>
            <person name="Magnuson J.K."/>
            <person name="Baker S.E."/>
            <person name="Pomraning K.R."/>
        </authorList>
    </citation>
    <scope>NUCLEOTIDE SEQUENCE [LARGE SCALE GENOMIC DNA]</scope>
    <source>
        <strain evidence="11 12">Phaff 52-87</strain>
    </source>
</reference>
<evidence type="ECO:0000313" key="11">
    <source>
        <dbReference type="EMBL" id="KAK7208233.1"/>
    </source>
</evidence>
<comment type="similarity">
    <text evidence="2">Belongs to the oligopeptide OPT transporter family.</text>
</comment>
<evidence type="ECO:0000256" key="9">
    <source>
        <dbReference type="SAM" id="MobiDB-lite"/>
    </source>
</evidence>
<protein>
    <submittedName>
        <fullName evidence="11">OPT oligopeptide transporter protein-domain-containing protein</fullName>
    </submittedName>
</protein>
<evidence type="ECO:0000256" key="6">
    <source>
        <dbReference type="ARBA" id="ARBA00022927"/>
    </source>
</evidence>
<keyword evidence="12" id="KW-1185">Reference proteome</keyword>
<comment type="subcellular location">
    <subcellularLocation>
        <location evidence="1">Membrane</location>
        <topology evidence="1">Multi-pass membrane protein</topology>
    </subcellularLocation>
</comment>
<dbReference type="Proteomes" id="UP001498771">
    <property type="component" value="Unassembled WGS sequence"/>
</dbReference>
<dbReference type="Pfam" id="PF03169">
    <property type="entry name" value="OPT"/>
    <property type="match status" value="1"/>
</dbReference>
<name>A0ABR1FFU7_9ASCO</name>
<evidence type="ECO:0000256" key="5">
    <source>
        <dbReference type="ARBA" id="ARBA00022856"/>
    </source>
</evidence>
<evidence type="ECO:0000256" key="1">
    <source>
        <dbReference type="ARBA" id="ARBA00004141"/>
    </source>
</evidence>
<feature type="transmembrane region" description="Helical" evidence="10">
    <location>
        <begin position="743"/>
        <end position="764"/>
    </location>
</feature>
<comment type="caution">
    <text evidence="11">The sequence shown here is derived from an EMBL/GenBank/DDBJ whole genome shotgun (WGS) entry which is preliminary data.</text>
</comment>
<feature type="transmembrane region" description="Helical" evidence="10">
    <location>
        <begin position="471"/>
        <end position="487"/>
    </location>
</feature>
<dbReference type="NCBIfam" id="TIGR00728">
    <property type="entry name" value="OPT_sfam"/>
    <property type="match status" value="1"/>
</dbReference>
<evidence type="ECO:0000256" key="7">
    <source>
        <dbReference type="ARBA" id="ARBA00022989"/>
    </source>
</evidence>
<dbReference type="InterPro" id="IPR004813">
    <property type="entry name" value="OPT"/>
</dbReference>
<feature type="transmembrane region" description="Helical" evidence="10">
    <location>
        <begin position="908"/>
        <end position="925"/>
    </location>
</feature>
<keyword evidence="3" id="KW-0813">Transport</keyword>
<dbReference type="RefSeq" id="XP_064771266.1">
    <property type="nucleotide sequence ID" value="XM_064914871.1"/>
</dbReference>
<keyword evidence="5" id="KW-0571">Peptide transport</keyword>
<dbReference type="GeneID" id="90040383"/>
<accession>A0ABR1FFU7</accession>
<dbReference type="NCBIfam" id="TIGR00727">
    <property type="entry name" value="ISP4_OPT"/>
    <property type="match status" value="1"/>
</dbReference>
<keyword evidence="6" id="KW-0653">Protein transport</keyword>
<keyword evidence="4 10" id="KW-0812">Transmembrane</keyword>
<evidence type="ECO:0000256" key="3">
    <source>
        <dbReference type="ARBA" id="ARBA00022448"/>
    </source>
</evidence>
<gene>
    <name evidence="11" type="ORF">BZA70DRAFT_308980</name>
</gene>
<evidence type="ECO:0000256" key="10">
    <source>
        <dbReference type="SAM" id="Phobius"/>
    </source>
</evidence>
<feature type="region of interest" description="Disordered" evidence="9">
    <location>
        <begin position="86"/>
        <end position="120"/>
    </location>
</feature>
<feature type="transmembrane region" description="Helical" evidence="10">
    <location>
        <begin position="408"/>
        <end position="429"/>
    </location>
</feature>
<sequence>MAWPSTRLSSAVSVSASRLNGYAIKCLSWTSSGCHLGDSVVEDLDAFKDLGSGHLHTATDKPSDSLDMQSAPLASRQAGTIAVPVDNISAGSQPAPEPLLSLRTDDDESSDSESSHTCPIAAGIKTSTRHQSDNSFGSLCGAYDLDLTMDDITEKKAPAVETTTAVDPTALNEKLETFEVNRERVIEHLDQSSDLNDILKSDVQLEFILDKMQYVSLEMALEILKEAEQYHQDDYNFPERTMKKIQNLISGVEASGLDYDTFELDARIEATLMKYYSPYPEVRAVVSPIDDPTAYVETLRAYFLGIIWSGVGSFIVEFFQPRQPSLSIGTPVLQILIYPCGKFLAQVLPDWGFTLFGTRYSLNPGPWSYKEQMFATIMVNCGGGFSNIINNTLVLSLDTYFGQKWADFGFMFLMNFSTSYFGFGMAGILRRVSVYSEKAVWPSIMPTLMLNRTLMLPEEKRSINGWTISKYKLLCILMVASFLYYFVPDYLFTALSTFNWMTWIAPNNVKLAIITGSSLGAGINPIPTFDWAVINYSTPLVTPFFSQMNFFVGTLFGGLLMIALYWRNYKYTGYMPINSSGLRANDGSRFNVSRVLTNNKFDLEKYKSYSPAYYTAGSLLRQGAAFCQYTLSFVFIFLSDWKILWQTFKGMVKNIKSSGKTRDIDDFDDPMSRMMRVYPEVPSWWYLAVLVASLVMGIICFEVYPINVGVWMIFVVFFISAALLIPSAVVFSVSGYQLVMNDLMAIIGGYMVPGVVGVMMARFYGYNNDEQAETFVSDLKLGHYAKLPPRAVFRGQMVSTMVNVLVTNGAVMALMKTVDGLCTPTQANKFVCPNEGSMFNSVTMFGAVGPDRVLNTLYPGLKYCFLVGALLGFIFYGLRTKFPKQLRYVHPVVMMSGINNFWGYGYNLSYIIPGVYFNWFFMNYIKSRYLAWWTKYNFIITSALTTGTAFSAIVIFGALDYTKTELNWWGNTVSSAGIDGTTTALYEIPEVGYFGLAPGEFS</sequence>
<keyword evidence="8 10" id="KW-0472">Membrane</keyword>
<evidence type="ECO:0000313" key="12">
    <source>
        <dbReference type="Proteomes" id="UP001498771"/>
    </source>
</evidence>
<feature type="transmembrane region" description="Helical" evidence="10">
    <location>
        <begin position="544"/>
        <end position="566"/>
    </location>
</feature>
<feature type="transmembrane region" description="Helical" evidence="10">
    <location>
        <begin position="937"/>
        <end position="959"/>
    </location>
</feature>